<evidence type="ECO:0000313" key="3">
    <source>
        <dbReference type="Proteomes" id="UP000294155"/>
    </source>
</evidence>
<keyword evidence="1" id="KW-0472">Membrane</keyword>
<organism evidence="2 3">
    <name type="scientific">Hymenobacter persicinus</name>
    <dbReference type="NCBI Taxonomy" id="2025506"/>
    <lineage>
        <taxon>Bacteria</taxon>
        <taxon>Pseudomonadati</taxon>
        <taxon>Bacteroidota</taxon>
        <taxon>Cytophagia</taxon>
        <taxon>Cytophagales</taxon>
        <taxon>Hymenobacteraceae</taxon>
        <taxon>Hymenobacter</taxon>
    </lineage>
</organism>
<dbReference type="Proteomes" id="UP000294155">
    <property type="component" value="Unassembled WGS sequence"/>
</dbReference>
<feature type="transmembrane region" description="Helical" evidence="1">
    <location>
        <begin position="59"/>
        <end position="80"/>
    </location>
</feature>
<reference evidence="2 3" key="1">
    <citation type="submission" date="2019-02" db="EMBL/GenBank/DDBJ databases">
        <title>Bacterial novel species isolated from soil.</title>
        <authorList>
            <person name="Jung H.-Y."/>
        </authorList>
    </citation>
    <scope>NUCLEOTIDE SEQUENCE [LARGE SCALE GENOMIC DNA]</scope>
    <source>
        <strain evidence="2 3">1-3-3-3</strain>
    </source>
</reference>
<sequence length="533" mass="55452">MLPSETKHTPSGQPTGDLEHLFRQKFAEAEVAPRANLWEQIDHNLVVGQNETFRRRLLVYRWVAAASVLLLVGFGSWFGLRYGILSGAPELAARTAAPATNSASRADGATPAGASEQLALGLKATGASAETAGTAPIGSSAAAGYSSVAAQATGTTSGTNSATANGAELTSPGASFLDAALQPEAAYSAVAYSATNQTIGSSRFASAAESAGDASHNALNGQGMGVNGLLARAAALQGGVGYGRPSYLPQTALAVSATATASLNGDEAQEETPARPRRWRLLGSYAASSFSPNIDFSRPGSSAVMARGVKSLQPSSSEVYAMAADEYRRELRAGLSQRVALTASYAAGKHWSLATGLEVAEQRASSRTSYYFLDGKSASADVAWPSVDPSLNQPRQLPSHRTDYRYRTAGIPVSARYGQTKTGLSMYAKVGAVVNVLLNSRSELEGSPEATREYSLTSSDSPYRHLQMAVRGGAGARYQPAHATWSVAVGPTAETGLTTLNADPNQSLTHRSRPYSVGLEASVEFGAKPVLAP</sequence>
<keyword evidence="3" id="KW-1185">Reference proteome</keyword>
<name>A0A4Q5LA84_9BACT</name>
<dbReference type="AlphaFoldDB" id="A0A4Q5LA84"/>
<protein>
    <recommendedName>
        <fullName evidence="4">Outer membrane protein beta-barrel domain-containing protein</fullName>
    </recommendedName>
</protein>
<keyword evidence="1" id="KW-0812">Transmembrane</keyword>
<keyword evidence="1" id="KW-1133">Transmembrane helix</keyword>
<dbReference type="OrthoDB" id="868254at2"/>
<dbReference type="RefSeq" id="WP_129921536.1">
    <property type="nucleotide sequence ID" value="NZ_SEWE01000025.1"/>
</dbReference>
<gene>
    <name evidence="2" type="ORF">EWM57_12735</name>
</gene>
<proteinExistence type="predicted"/>
<comment type="caution">
    <text evidence="2">The sequence shown here is derived from an EMBL/GenBank/DDBJ whole genome shotgun (WGS) entry which is preliminary data.</text>
</comment>
<accession>A0A4Q5LA84</accession>
<evidence type="ECO:0000256" key="1">
    <source>
        <dbReference type="SAM" id="Phobius"/>
    </source>
</evidence>
<evidence type="ECO:0000313" key="2">
    <source>
        <dbReference type="EMBL" id="RYU78790.1"/>
    </source>
</evidence>
<evidence type="ECO:0008006" key="4">
    <source>
        <dbReference type="Google" id="ProtNLM"/>
    </source>
</evidence>
<dbReference type="EMBL" id="SEWE01000025">
    <property type="protein sequence ID" value="RYU78790.1"/>
    <property type="molecule type" value="Genomic_DNA"/>
</dbReference>